<dbReference type="InterPro" id="IPR011055">
    <property type="entry name" value="Dup_hybrid_motif"/>
</dbReference>
<feature type="domain" description="M23ase beta-sheet core" evidence="2">
    <location>
        <begin position="220"/>
        <end position="312"/>
    </location>
</feature>
<dbReference type="InterPro" id="IPR016047">
    <property type="entry name" value="M23ase_b-sheet_dom"/>
</dbReference>
<sequence>MALLLPAAGVPATAFAASPGVGDAQILETRVLAAPRPVPASDNRTHLVYEVMLRNVSARPVQLDRVEVQEPGRAGPIAVYDSRAIERVLLDPKARTFGRALAPGTSGSLLLDVTVAAGARAPARLIHRFEVSGTAHRTVSGAATKVAQREPLHLSPPLRGGGLAVYGCCRPPFVHRLAVMELNGGTFAAQRYAIDFVRTRGGVDSYAGDQARNESYFIFGAGVTAVADGRVLAVRDGVPENTPEKLPPRTGPGDLTGNFVIQDLGGGAYALYAHMQTGSVRVRPGDRLTRGQALGLVGNTGNSTEPHLHFHVVDSPELPLGVAGDSVPYTFDRFRLQNRITGLDSDPPAPVRVAAPPAPGRTGQYPLTGDVIDFGER</sequence>
<keyword evidence="4" id="KW-1185">Reference proteome</keyword>
<feature type="signal peptide" evidence="1">
    <location>
        <begin position="1"/>
        <end position="16"/>
    </location>
</feature>
<dbReference type="RefSeq" id="WP_203827783.1">
    <property type="nucleotide sequence ID" value="NZ_BAAATY010000040.1"/>
</dbReference>
<dbReference type="SUPFAM" id="SSF51261">
    <property type="entry name" value="Duplicated hybrid motif"/>
    <property type="match status" value="1"/>
</dbReference>
<dbReference type="PANTHER" id="PTHR21666:SF270">
    <property type="entry name" value="MUREIN HYDROLASE ACTIVATOR ENVC"/>
    <property type="match status" value="1"/>
</dbReference>
<accession>A0ABQ4BG71</accession>
<dbReference type="Proteomes" id="UP000624709">
    <property type="component" value="Unassembled WGS sequence"/>
</dbReference>
<dbReference type="Pfam" id="PF01551">
    <property type="entry name" value="Peptidase_M23"/>
    <property type="match status" value="1"/>
</dbReference>
<evidence type="ECO:0000256" key="1">
    <source>
        <dbReference type="SAM" id="SignalP"/>
    </source>
</evidence>
<comment type="caution">
    <text evidence="3">The sequence shown here is derived from an EMBL/GenBank/DDBJ whole genome shotgun (WGS) entry which is preliminary data.</text>
</comment>
<dbReference type="EMBL" id="BOMS01000090">
    <property type="protein sequence ID" value="GIE69647.1"/>
    <property type="molecule type" value="Genomic_DNA"/>
</dbReference>
<dbReference type="CDD" id="cd12797">
    <property type="entry name" value="M23_peptidase"/>
    <property type="match status" value="1"/>
</dbReference>
<proteinExistence type="predicted"/>
<dbReference type="InterPro" id="IPR050570">
    <property type="entry name" value="Cell_wall_metabolism_enzyme"/>
</dbReference>
<protein>
    <submittedName>
        <fullName evidence="3">Peptidase M23</fullName>
    </submittedName>
</protein>
<feature type="chain" id="PRO_5046066993" evidence="1">
    <location>
        <begin position="17"/>
        <end position="377"/>
    </location>
</feature>
<name>A0ABQ4BG71_9ACTN</name>
<reference evidence="3 4" key="1">
    <citation type="submission" date="2021-01" db="EMBL/GenBank/DDBJ databases">
        <title>Whole genome shotgun sequence of Actinoplanes palleronii NBRC 14916.</title>
        <authorList>
            <person name="Komaki H."/>
            <person name="Tamura T."/>
        </authorList>
    </citation>
    <scope>NUCLEOTIDE SEQUENCE [LARGE SCALE GENOMIC DNA]</scope>
    <source>
        <strain evidence="3 4">NBRC 14916</strain>
    </source>
</reference>
<dbReference type="PANTHER" id="PTHR21666">
    <property type="entry name" value="PEPTIDASE-RELATED"/>
    <property type="match status" value="1"/>
</dbReference>
<evidence type="ECO:0000313" key="4">
    <source>
        <dbReference type="Proteomes" id="UP000624709"/>
    </source>
</evidence>
<gene>
    <name evidence="3" type="ORF">Apa02nite_057550</name>
</gene>
<evidence type="ECO:0000259" key="2">
    <source>
        <dbReference type="Pfam" id="PF01551"/>
    </source>
</evidence>
<evidence type="ECO:0000313" key="3">
    <source>
        <dbReference type="EMBL" id="GIE69647.1"/>
    </source>
</evidence>
<organism evidence="3 4">
    <name type="scientific">Actinoplanes palleronii</name>
    <dbReference type="NCBI Taxonomy" id="113570"/>
    <lineage>
        <taxon>Bacteria</taxon>
        <taxon>Bacillati</taxon>
        <taxon>Actinomycetota</taxon>
        <taxon>Actinomycetes</taxon>
        <taxon>Micromonosporales</taxon>
        <taxon>Micromonosporaceae</taxon>
        <taxon>Actinoplanes</taxon>
    </lineage>
</organism>
<dbReference type="Gene3D" id="2.70.70.10">
    <property type="entry name" value="Glucose Permease (Domain IIA)"/>
    <property type="match status" value="1"/>
</dbReference>
<keyword evidence="1" id="KW-0732">Signal</keyword>